<feature type="transmembrane region" description="Helical" evidence="2">
    <location>
        <begin position="2911"/>
        <end position="2938"/>
    </location>
</feature>
<dbReference type="InterPro" id="IPR013783">
    <property type="entry name" value="Ig-like_fold"/>
</dbReference>
<feature type="transmembrane region" description="Helical" evidence="2">
    <location>
        <begin position="2869"/>
        <end position="2890"/>
    </location>
</feature>
<evidence type="ECO:0000313" key="5">
    <source>
        <dbReference type="Proteomes" id="UP000075714"/>
    </source>
</evidence>
<feature type="region of interest" description="Disordered" evidence="1">
    <location>
        <begin position="3296"/>
        <end position="3323"/>
    </location>
</feature>
<feature type="region of interest" description="Disordered" evidence="1">
    <location>
        <begin position="3507"/>
        <end position="3528"/>
    </location>
</feature>
<dbReference type="OrthoDB" id="548915at2759"/>
<feature type="transmembrane region" description="Helical" evidence="2">
    <location>
        <begin position="2839"/>
        <end position="2857"/>
    </location>
</feature>
<feature type="compositionally biased region" description="Gly residues" evidence="1">
    <location>
        <begin position="2273"/>
        <end position="2283"/>
    </location>
</feature>
<feature type="region of interest" description="Disordered" evidence="1">
    <location>
        <begin position="3140"/>
        <end position="3174"/>
    </location>
</feature>
<feature type="region of interest" description="Disordered" evidence="1">
    <location>
        <begin position="3257"/>
        <end position="3283"/>
    </location>
</feature>
<sequence length="3763" mass="385591">MNLTVVLRTRVPFNSSASQVWTTGILAPTQPGSSAAPAVVPIGTLHPWRFFNGEYQWRLAVSGTELQKAGNYTLFVFFGGANSINPGPRVWRNGTTVTVYPGPPAASKSALQVGPLSNTTAVGDQVSLELALFDTFGNPTLGAINTSVALVGNASRRTVVPGTNFTAAGAGRFRYVHTLEAQEKLTATLTVSGAVANSVSLNVSAASPAAVAFAPSLAGATVQLYGSSLRLAASPGAVLQGLALATHRLFVPVLRPTGRSFGGDPGLLATAAITGGNGTKLAFNGIWSGANRAYEVFFRVPTTGLHQMVVTLRHPAVQTAQASVSVALNATQPLLPVNGSLELSATQTRVGDWVFLTATLLDFTGQAAPISAGAVLLARSGSSRTAVELPLVAVADGARLWRARYDLRTQEVVAFELSVGGTLVDTKTISVAGIAPGFLDLPRSLADARMTNVLSGSGLSNSTTTGSSGSSSGGTVLSAAVASGAAISVAMGQQVTIELPVYTQSGARWLSDPGLSVVLSLVPSALEDDITTTYAASLQASVRRLLRLVGAANGLEPDAAATRGSAARRAGRELLAAGSYYDSAYNASYSSSYGSSYGQAYDYPSYTGEFTGDNAAGAGVDLDAYAQGDEPKDPWAPGQVVAPTPPLNSDTPDGLSALQDNLTSTPGVITFRGSFSTFKQSYQVSVWLGVSDTYMALLSVRHPLWTGSLRLTRFLLTAMDRSALRSTVDDTRFVSSVNPLITLNVRMPAVSLSSYPGGASSLLANYRSLLAGRAGVSSTDNVRVWDLRVVPAAGNGSSGVLIISQIWFDSDWASRTSGFSSMSSLEYFYFRLKNMPQPLLTDAANYPAFNTAGIQVTNVSLSEPFASNLAASTTVSDVAGSSSTKAITIIPMDLDSDPAATAATATPIIAVPAATMASPPVITLVGEPYVEVQEPNNFTDPGAYVFDKVDGFGMDVRVAVRVCVRRKDVSALMYALNLAASANSAAGGGAVAGATVSAAAAAAAQVAPPPVFACSTANNSSANSTSNSTTGTGSDGNSTVLVYVGGSFSLNASAINASSQVYLLTYTAVNSRRLTATPRYRAVVVQARCNAAAGEFWCASLSACSVGRMCSAGLAAVSKVLAATSSASASSTVSGDAAASATAAAAAVAAAGSTPVAVVTTFSGGIAVVSSDGTTTVVDPMSFTRTSFAPSDSSDPNNYGLLGSLMAASSSSSAVMTSQPTYVRDTLPPVISMLGNGAPAVSSTGQAVMLDTVIVGSNWTDPGATATDATDGNLTSLLQAYGSAAVDTSRPTPPGSAYSYMVEYQVSDLSGNVALPARRLIALVCAPTERNCTDASGLPSCTRNGMCGSADLINALDLNSNSTSGSSSLAPTGSSSLTPTAAALTLTLVGPREVRVVQGTPYDRCSSQVPKDQPCDPGAVAVDSREGSLDLRVRVCGAPFRATRAGQTLLPLALACNASTSTPGTYTLDFTVANSAGVTSSATRILTVTPACPVGEQLCPDNATCSTGGGVCTSSLFSSDLTTASPAPAASTTTAAASGRPTVSLVTATAAPSLVLLRRGSAYTPCAADADLSAASTAPCEPGALAWSADGVNMTDRVVVCPPADCLHNGGGSTGCSADLLRRHTLAAKGLAGCNLNTLAPPGAVFYLDFWVWDDARPPANATARRTVVITEPCPEATLPFFCPDNAGGYLCSPSPCTATLAFLPPVTAAPTITLLPPGSSTVYVEFGAVPPVYLGPCASGDSTFGCGAVASGAVLPTSPSGAVTTQDLTASLAVASTTVCTPAPGGTGCLPCSLEALAVAGSCLPGVYTFRYAVTDEAGRVATVDRTVVVYQRATISARLTLLPNGLTDDVAADELLAHLRNTSSTDYADALQNVTARMSAFGVRPSDIDITAAAVTPATPPPSTATPASLTVDVVIYIYNPPAVHRSALNGAATVGGRRRLAGAPAPAPAPAPAVSSDARPSEDSINRIWDRLAQQRWLELRRMQRQAVRLGAGLSDAEFMSGMGAGIGPEDAAGGDYGDAGMPGGAPGGRAALRMLQANTTASGDSTASAAALEALVASVSTSLNATSVSATLPPPPDLSVSYAAAMASLAMALAQSAVDMSADLATLSSSIENIMGAQADRAEAQRTAAQQDAFEALLAAAGAAENATLSRTDQVAALLDAQLAAQASLAAQAAELELTLTELSADARAQTDRAIYTAMAIADATGKDGDLEASTGCYRLNQNGFSVSFTISSFSAPVTASSVDSANASSSASGVTGGRRHLLQTSSRGGSGGSSGGGSSSFSGGYTILPWLGYYITHGYGGTSLSPGVDLSDAAASMRPRHAGARAGNRVVGGMLLHTTRRPLWSPSEVTPSSAASTRAAEAPCGGGFSDLDARCHLYELAYFKESDEAAAQLQRLFGGVNNSVAPYGVDPVFLRSSSLYRADLASKLSWYYNTSDSTQVGPTGTPYGFTARALEGRPPGFPVLLEGGLSFGRAVDMVRYLMDGNYLDRRQTSDMSAELLVYNPVVKAFAYFRGDFSWGETGGINGRFSTVGFPAMSYLNEGQHLADAMPTIFAHELLPLWILSIFFAVVTAIAVVNAAARAARHAAVAVAAAAADREADVAAAKGFGDGAGAGGKFMPHGDVAGAIPWAESGAGPAFQVTHNEQRELRQERAELRGLAGMSARRAWFREFVRHDGGLLYDVPLAVLLIAVAAFWTAFVDRHLVLYNARSSYRVYDAAASSSGRWLMSARSEVGVSEAASSTSSSLYTAASSLGLSVPTSPGDPGRWLLGADDSDWDDLNGVLREAHRLVTLWTVYGMLQAVVIVALIAKLVGSMSFQARLGIICRSLMSIAGPIFHLALLILLVVSMLAAASSTVLGERVGAVSTWLGALVDTISLMVGGGGQLDSSRVLAQGRIVPVPERVASAAILAVQVALMLFVLFNFFFATMTYIFLKQKRAVDWRRASTVPEDLARVVLPDMARRLLAMMPGATGRRNRRLLAAAAAARRAAAAKPAADSGGAAAAMDATGAGSAGNGSGLGSPTNKELLRSLAVGGVDELMCATDLPKTWNGRVRAARVQGGSRLIDKATMRRLMVDAATAAAAAKLPADDDKATAETALQNRDLALTAANRVMARVGRTYGAQSREYRVLEQAAEAEAARRRRQDGGGDGGAEEEEEPESPAAPAPPRRSLSTEIQIHLSIYDALHAAVESIVRWQSGVHRWQVRTWKQMASAYLFNQQLLAGLGMAPGPAFVERPQALQDEDLPHVPRVQPDTIPAGREGGQPAEAGNGAGPAVSSGSGVSMVMPPWMRVSIPEPSARSGGQLISAQHTPGRTGSMVEDISGILSPSQLSVTEAAGMRRKGSDGASSPAPDSSRRRVSSPAVHPYPQAPSRLSSPPGAPLQQRQASGSPSSGSRSGSRPGSRPQSTPPDQQRMAPTSNVWAGRQTALLDDGVAAAEAAAKHTPSDVEELGEAELAAMMNAASMPVLASPWKPLSNTGYQQTVQTAAAAAAAAAASVVAVSPARQSGGGDRSSGGGVAVVPLSPVRRPGSATEVHLAGPPMAAMTAGFTRLTSAAEAAAAEATGMVNKGMPWNPKPRSGEPSPGPSPPLQPQRLPPTAMVANKRSYSYAPTNIGVVPEEETTEGGEAPVPHHTPLARLRVASDVGPGLRLPPQQRSGGGAVVDDMRDRLMGLMRKRGSGETGSAGGSPSTGPSPSGTEPGAAQKVGAWMPGGSGGAGAAGGSNVSPRDAALVHNLAYVSPTGHRPSLDDQPDAYSRAEQ</sequence>
<feature type="region of interest" description="Disordered" evidence="1">
    <location>
        <begin position="1942"/>
        <end position="1965"/>
    </location>
</feature>
<feature type="transmembrane region" description="Helical" evidence="2">
    <location>
        <begin position="2683"/>
        <end position="2703"/>
    </location>
</feature>
<proteinExistence type="predicted"/>
<evidence type="ECO:0000256" key="2">
    <source>
        <dbReference type="SAM" id="Phobius"/>
    </source>
</evidence>
<gene>
    <name evidence="4" type="ORF">GPECTOR_350g101</name>
</gene>
<comment type="caution">
    <text evidence="4">The sequence shown here is derived from an EMBL/GenBank/DDBJ whole genome shotgun (WGS) entry which is preliminary data.</text>
</comment>
<keyword evidence="5" id="KW-1185">Reference proteome</keyword>
<keyword evidence="2" id="KW-0812">Transmembrane</keyword>
<dbReference type="STRING" id="33097.A0A150FVM3"/>
<dbReference type="InterPro" id="IPR051223">
    <property type="entry name" value="Polycystin"/>
</dbReference>
<feature type="compositionally biased region" description="Gly residues" evidence="1">
    <location>
        <begin position="3713"/>
        <end position="3724"/>
    </location>
</feature>
<name>A0A150FVM3_GONPE</name>
<accession>A0A150FVM3</accession>
<dbReference type="Proteomes" id="UP000075714">
    <property type="component" value="Unassembled WGS sequence"/>
</dbReference>
<dbReference type="Pfam" id="PF16403">
    <property type="entry name" value="Bact_surface_Ig-like"/>
    <property type="match status" value="1"/>
</dbReference>
<dbReference type="Gene3D" id="2.60.40.10">
    <property type="entry name" value="Immunoglobulins"/>
    <property type="match status" value="2"/>
</dbReference>
<feature type="compositionally biased region" description="Polar residues" evidence="1">
    <location>
        <begin position="3307"/>
        <end position="3317"/>
    </location>
</feature>
<evidence type="ECO:0000256" key="1">
    <source>
        <dbReference type="SAM" id="MobiDB-lite"/>
    </source>
</evidence>
<evidence type="ECO:0000313" key="4">
    <source>
        <dbReference type="EMBL" id="KXZ41637.1"/>
    </source>
</evidence>
<organism evidence="4 5">
    <name type="scientific">Gonium pectorale</name>
    <name type="common">Green alga</name>
    <dbReference type="NCBI Taxonomy" id="33097"/>
    <lineage>
        <taxon>Eukaryota</taxon>
        <taxon>Viridiplantae</taxon>
        <taxon>Chlorophyta</taxon>
        <taxon>core chlorophytes</taxon>
        <taxon>Chlorophyceae</taxon>
        <taxon>CS clade</taxon>
        <taxon>Chlamydomonadales</taxon>
        <taxon>Volvocaceae</taxon>
        <taxon>Gonium</taxon>
    </lineage>
</organism>
<feature type="transmembrane region" description="Helical" evidence="2">
    <location>
        <begin position="2563"/>
        <end position="2585"/>
    </location>
</feature>
<evidence type="ECO:0000259" key="3">
    <source>
        <dbReference type="Pfam" id="PF16403"/>
    </source>
</evidence>
<feature type="region of interest" description="Disordered" evidence="1">
    <location>
        <begin position="2249"/>
        <end position="2283"/>
    </location>
</feature>
<protein>
    <recommendedName>
        <fullName evidence="3">Pesticidal crystal protein Cry22Aa Ig-like domain-containing protein</fullName>
    </recommendedName>
</protein>
<dbReference type="PANTHER" id="PTHR10877">
    <property type="entry name" value="POLYCYSTIN FAMILY MEMBER"/>
    <property type="match status" value="1"/>
</dbReference>
<feature type="region of interest" description="Disordered" evidence="1">
    <location>
        <begin position="3339"/>
        <end position="3420"/>
    </location>
</feature>
<feature type="compositionally biased region" description="Gly residues" evidence="1">
    <location>
        <begin position="3510"/>
        <end position="3521"/>
    </location>
</feature>
<dbReference type="EMBL" id="LSYV01000348">
    <property type="protein sequence ID" value="KXZ41637.1"/>
    <property type="molecule type" value="Genomic_DNA"/>
</dbReference>
<feature type="compositionally biased region" description="Low complexity" evidence="1">
    <location>
        <begin position="3690"/>
        <end position="3706"/>
    </location>
</feature>
<feature type="region of interest" description="Disordered" evidence="1">
    <location>
        <begin position="3569"/>
        <end position="3599"/>
    </location>
</feature>
<feature type="compositionally biased region" description="Pro residues" evidence="1">
    <location>
        <begin position="3586"/>
        <end position="3598"/>
    </location>
</feature>
<dbReference type="InterPro" id="IPR032179">
    <property type="entry name" value="Cry22Aa_Ig-like"/>
</dbReference>
<keyword evidence="2" id="KW-1133">Transmembrane helix</keyword>
<dbReference type="PANTHER" id="PTHR10877:SF183">
    <property type="entry name" value="AT14535P-RELATED"/>
    <property type="match status" value="1"/>
</dbReference>
<feature type="region of interest" description="Disordered" evidence="1">
    <location>
        <begin position="627"/>
        <end position="653"/>
    </location>
</feature>
<feature type="region of interest" description="Disordered" evidence="1">
    <location>
        <begin position="3679"/>
        <end position="3763"/>
    </location>
</feature>
<reference evidence="5" key="1">
    <citation type="journal article" date="2016" name="Nat. Commun.">
        <title>The Gonium pectorale genome demonstrates co-option of cell cycle regulation during the evolution of multicellularity.</title>
        <authorList>
            <person name="Hanschen E.R."/>
            <person name="Marriage T.N."/>
            <person name="Ferris P.J."/>
            <person name="Hamaji T."/>
            <person name="Toyoda A."/>
            <person name="Fujiyama A."/>
            <person name="Neme R."/>
            <person name="Noguchi H."/>
            <person name="Minakuchi Y."/>
            <person name="Suzuki M."/>
            <person name="Kawai-Toyooka H."/>
            <person name="Smith D.R."/>
            <person name="Sparks H."/>
            <person name="Anderson J."/>
            <person name="Bakaric R."/>
            <person name="Luria V."/>
            <person name="Karger A."/>
            <person name="Kirschner M.W."/>
            <person name="Durand P.M."/>
            <person name="Michod R.E."/>
            <person name="Nozaki H."/>
            <person name="Olson B.J."/>
        </authorList>
    </citation>
    <scope>NUCLEOTIDE SEQUENCE [LARGE SCALE GENOMIC DNA]</scope>
    <source>
        <strain evidence="5">NIES-2863</strain>
    </source>
</reference>
<feature type="domain" description="Pesticidal crystal protein Cry22Aa Ig-like" evidence="3">
    <location>
        <begin position="1252"/>
        <end position="1318"/>
    </location>
</feature>
<keyword evidence="2" id="KW-0472">Membrane</keyword>
<feature type="compositionally biased region" description="Low complexity" evidence="1">
    <location>
        <begin position="3386"/>
        <end position="3409"/>
    </location>
</feature>
<feature type="transmembrane region" description="Helical" evidence="2">
    <location>
        <begin position="2798"/>
        <end position="2818"/>
    </location>
</feature>